<protein>
    <submittedName>
        <fullName evidence="7">AAA+ ATPase domain-containing protein</fullName>
    </submittedName>
</protein>
<keyword evidence="3" id="KW-0547">Nucleotide-binding</keyword>
<evidence type="ECO:0000256" key="2">
    <source>
        <dbReference type="ARBA" id="ARBA00009726"/>
    </source>
</evidence>
<comment type="similarity">
    <text evidence="2">Belongs to the ABC transporter superfamily. ABCC family. Conjugate transporter (TC 3.A.1.208) subfamily.</text>
</comment>
<evidence type="ECO:0000313" key="7">
    <source>
        <dbReference type="WBParaSite" id="PEQ_0001013001-mRNA-1"/>
    </source>
</evidence>
<dbReference type="PANTHER" id="PTHR24223">
    <property type="entry name" value="ATP-BINDING CASSETTE SUB-FAMILY C"/>
    <property type="match status" value="1"/>
</dbReference>
<accession>A0A914RUG8</accession>
<keyword evidence="4" id="KW-0067">ATP-binding</keyword>
<dbReference type="GO" id="GO:0016020">
    <property type="term" value="C:membrane"/>
    <property type="evidence" value="ECO:0007669"/>
    <property type="project" value="UniProtKB-SubCell"/>
</dbReference>
<evidence type="ECO:0000256" key="1">
    <source>
        <dbReference type="ARBA" id="ARBA00004141"/>
    </source>
</evidence>
<dbReference type="SMART" id="SM00382">
    <property type="entry name" value="AAA"/>
    <property type="match status" value="1"/>
</dbReference>
<dbReference type="InterPro" id="IPR027417">
    <property type="entry name" value="P-loop_NTPase"/>
</dbReference>
<evidence type="ECO:0000313" key="6">
    <source>
        <dbReference type="Proteomes" id="UP000887564"/>
    </source>
</evidence>
<dbReference type="GO" id="GO:0016887">
    <property type="term" value="F:ATP hydrolysis activity"/>
    <property type="evidence" value="ECO:0007669"/>
    <property type="project" value="InterPro"/>
</dbReference>
<name>A0A914RUG8_PAREQ</name>
<sequence>MDVSLRYDEDGDFVLKDIDADIQPKEKIGIVGRTGAGKSSLLRALFRLTEPDGSVLIDGLDTKKVVLQELRKRLSIIPQDLRDRFMKERGRTDALIQRTIKARFISSTVLTIAHRLNTIMDSDRVMREDGVFASLVAETGAQNSALLRRLAEACYQKRIKRNSE</sequence>
<organism evidence="6 7">
    <name type="scientific">Parascaris equorum</name>
    <name type="common">Equine roundworm</name>
    <dbReference type="NCBI Taxonomy" id="6256"/>
    <lineage>
        <taxon>Eukaryota</taxon>
        <taxon>Metazoa</taxon>
        <taxon>Ecdysozoa</taxon>
        <taxon>Nematoda</taxon>
        <taxon>Chromadorea</taxon>
        <taxon>Rhabditida</taxon>
        <taxon>Spirurina</taxon>
        <taxon>Ascaridomorpha</taxon>
        <taxon>Ascaridoidea</taxon>
        <taxon>Ascarididae</taxon>
        <taxon>Parascaris</taxon>
    </lineage>
</organism>
<feature type="domain" description="AAA+ ATPase" evidence="5">
    <location>
        <begin position="24"/>
        <end position="132"/>
    </location>
</feature>
<proteinExistence type="inferred from homology"/>
<dbReference type="InterPro" id="IPR050173">
    <property type="entry name" value="ABC_transporter_C-like"/>
</dbReference>
<dbReference type="SUPFAM" id="SSF52540">
    <property type="entry name" value="P-loop containing nucleoside triphosphate hydrolases"/>
    <property type="match status" value="1"/>
</dbReference>
<dbReference type="PANTHER" id="PTHR24223:SF456">
    <property type="entry name" value="MULTIDRUG RESISTANCE-ASSOCIATED PROTEIN LETHAL(2)03659"/>
    <property type="match status" value="1"/>
</dbReference>
<dbReference type="GO" id="GO:0005524">
    <property type="term" value="F:ATP binding"/>
    <property type="evidence" value="ECO:0007669"/>
    <property type="project" value="UniProtKB-KW"/>
</dbReference>
<dbReference type="Gene3D" id="3.40.50.300">
    <property type="entry name" value="P-loop containing nucleotide triphosphate hydrolases"/>
    <property type="match status" value="1"/>
</dbReference>
<dbReference type="Pfam" id="PF00005">
    <property type="entry name" value="ABC_tran"/>
    <property type="match status" value="1"/>
</dbReference>
<dbReference type="InterPro" id="IPR003593">
    <property type="entry name" value="AAA+_ATPase"/>
</dbReference>
<dbReference type="InterPro" id="IPR003439">
    <property type="entry name" value="ABC_transporter-like_ATP-bd"/>
</dbReference>
<evidence type="ECO:0000256" key="4">
    <source>
        <dbReference type="ARBA" id="ARBA00022840"/>
    </source>
</evidence>
<comment type="subcellular location">
    <subcellularLocation>
        <location evidence="1">Membrane</location>
        <topology evidence="1">Multi-pass membrane protein</topology>
    </subcellularLocation>
</comment>
<evidence type="ECO:0000259" key="5">
    <source>
        <dbReference type="SMART" id="SM00382"/>
    </source>
</evidence>
<dbReference type="AlphaFoldDB" id="A0A914RUG8"/>
<dbReference type="GO" id="GO:0042626">
    <property type="term" value="F:ATPase-coupled transmembrane transporter activity"/>
    <property type="evidence" value="ECO:0007669"/>
    <property type="project" value="TreeGrafter"/>
</dbReference>
<reference evidence="7" key="1">
    <citation type="submission" date="2022-11" db="UniProtKB">
        <authorList>
            <consortium name="WormBaseParasite"/>
        </authorList>
    </citation>
    <scope>IDENTIFICATION</scope>
</reference>
<dbReference type="WBParaSite" id="PEQ_0001013001-mRNA-1">
    <property type="protein sequence ID" value="PEQ_0001013001-mRNA-1"/>
    <property type="gene ID" value="PEQ_0001013001"/>
</dbReference>
<dbReference type="Proteomes" id="UP000887564">
    <property type="component" value="Unplaced"/>
</dbReference>
<keyword evidence="6" id="KW-1185">Reference proteome</keyword>
<evidence type="ECO:0000256" key="3">
    <source>
        <dbReference type="ARBA" id="ARBA00022741"/>
    </source>
</evidence>